<sequence length="877" mass="99818">MNISKMRIKGYRRFKDTTLTFCSEPTDKSGDAQRDHGTTVLVGSNNSGKTSIVELIHNMLDKRNQANVSTRFPFDDFNLDERKEWLEYCRNQINQFLLSNTSRHAPQEQVHLTDSDEQATGSEPDSPQKNDGDSHNDDTNDKSPEDELAAVIRNLLSGTDKPQQLDEEKDRQGIESPEVVADFTIDYTDQDDLSEIIVYLLSFEARPTSVNFRYVISADPSRIKNQDLDAKFRVSAKRIMQVKDDNEKTRNPTIDEVMIDIFMYCMVEDVYYCDPQFRDFIPIDSINAFKNLFNCHIISAKRNLDDTAGDHTHALSSKLINLVSNNPEWAEIMNNMRNQIMVIMHRLCYSQEIVEEAQKRLNPVIQQISSTNGGRADRLFLNGKITEDSIHQFLDASTVAEFGEEDSALGESSQGLGYSNLILIILEFLEFLETCKTSTGKVNCIIIEEPESHMHPQMQCVFIRYIFQEMDTYIAMCADGPADLYPPTCLITTHSTQIVRESSISQMRILRQTEAHLTDIINLIEELRIAENEPTGNNLQKPGSLDNKSNQTTDCDKDQTTSNTSGEATVNADAIRKPLGNSENNRRWYEILFDLNFADIVFADKVILFEGDTERMYLQALIRKVGVDDNQKQYSFLDNLRKQYISYVQVGGRHAFAYIRLLDILKIKSVIITDIDYSKSVYDRMRTANKTDHELEAANKDSNDVVNAVKQSEVTNPTINRLIHNGKTQGKKKKTLHVSDVYAAYENRSGIYEIPNCQVAVSCQTDKDGYARTLEEAMLCTLFQLDNVFVAKEKSYWRDKRDELMLGMSCEANMPFPIPKKSTSICIHDVVDSISNGGKTDFMYSIILSGKSLKAMPPYIEHSLRWLSQDTDCSKEG</sequence>
<feature type="region of interest" description="Disordered" evidence="1">
    <location>
        <begin position="101"/>
        <end position="144"/>
    </location>
</feature>
<dbReference type="InterPro" id="IPR034139">
    <property type="entry name" value="TOPRIM_OLD"/>
</dbReference>
<dbReference type="InterPro" id="IPR051396">
    <property type="entry name" value="Bact_Antivir_Def_Nuclease"/>
</dbReference>
<feature type="compositionally biased region" description="Basic and acidic residues" evidence="1">
    <location>
        <begin position="163"/>
        <end position="173"/>
    </location>
</feature>
<dbReference type="PANTHER" id="PTHR43581:SF2">
    <property type="entry name" value="EXCINUCLEASE ATPASE SUBUNIT"/>
    <property type="match status" value="1"/>
</dbReference>
<feature type="compositionally biased region" description="Basic and acidic residues" evidence="1">
    <location>
        <begin position="126"/>
        <end position="144"/>
    </location>
</feature>
<feature type="region of interest" description="Disordered" evidence="1">
    <location>
        <begin position="156"/>
        <end position="177"/>
    </location>
</feature>
<organism evidence="4 5">
    <name type="scientific">Bifidobacterium favimelis</name>
    <dbReference type="NCBI Taxonomy" id="3122979"/>
    <lineage>
        <taxon>Bacteria</taxon>
        <taxon>Bacillati</taxon>
        <taxon>Actinomycetota</taxon>
        <taxon>Actinomycetes</taxon>
        <taxon>Bifidobacteriales</taxon>
        <taxon>Bifidobacteriaceae</taxon>
        <taxon>Bifidobacterium</taxon>
    </lineage>
</organism>
<evidence type="ECO:0000313" key="4">
    <source>
        <dbReference type="EMBL" id="MEK0307290.1"/>
    </source>
</evidence>
<dbReference type="PANTHER" id="PTHR43581">
    <property type="entry name" value="ATP/GTP PHOSPHATASE"/>
    <property type="match status" value="1"/>
</dbReference>
<dbReference type="EMBL" id="JBANBB010000003">
    <property type="protein sequence ID" value="MEK0307290.1"/>
    <property type="molecule type" value="Genomic_DNA"/>
</dbReference>
<evidence type="ECO:0000256" key="1">
    <source>
        <dbReference type="SAM" id="MobiDB-lite"/>
    </source>
</evidence>
<dbReference type="InterPro" id="IPR027417">
    <property type="entry name" value="P-loop_NTPase"/>
</dbReference>
<dbReference type="InterPro" id="IPR041685">
    <property type="entry name" value="AAA_GajA/Old/RecF-like"/>
</dbReference>
<evidence type="ECO:0000313" key="5">
    <source>
        <dbReference type="Proteomes" id="UP001373159"/>
    </source>
</evidence>
<dbReference type="SUPFAM" id="SSF52540">
    <property type="entry name" value="P-loop containing nucleoside triphosphate hydrolases"/>
    <property type="match status" value="1"/>
</dbReference>
<name>A0ABU8ZPU4_9BIFI</name>
<dbReference type="CDD" id="cd01026">
    <property type="entry name" value="TOPRIM_OLD"/>
    <property type="match status" value="1"/>
</dbReference>
<feature type="domain" description="Endonuclease GajA/Old nuclease/RecF-like AAA" evidence="2">
    <location>
        <begin position="1"/>
        <end position="499"/>
    </location>
</feature>
<dbReference type="Pfam" id="PF20469">
    <property type="entry name" value="OLD-like_TOPRIM"/>
    <property type="match status" value="1"/>
</dbReference>
<keyword evidence="5" id="KW-1185">Reference proteome</keyword>
<proteinExistence type="predicted"/>
<feature type="region of interest" description="Disordered" evidence="1">
    <location>
        <begin position="534"/>
        <end position="569"/>
    </location>
</feature>
<dbReference type="Pfam" id="PF13175">
    <property type="entry name" value="AAA_15"/>
    <property type="match status" value="1"/>
</dbReference>
<feature type="compositionally biased region" description="Polar residues" evidence="1">
    <location>
        <begin position="534"/>
        <end position="553"/>
    </location>
</feature>
<feature type="domain" description="OLD protein-like TOPRIM" evidence="3">
    <location>
        <begin position="602"/>
        <end position="676"/>
    </location>
</feature>
<dbReference type="RefSeq" id="WP_340470043.1">
    <property type="nucleotide sequence ID" value="NZ_JBANBB010000003.1"/>
</dbReference>
<evidence type="ECO:0000259" key="3">
    <source>
        <dbReference type="Pfam" id="PF20469"/>
    </source>
</evidence>
<comment type="caution">
    <text evidence="4">The sequence shown here is derived from an EMBL/GenBank/DDBJ whole genome shotgun (WGS) entry which is preliminary data.</text>
</comment>
<gene>
    <name evidence="4" type="ORF">V8P97_07435</name>
</gene>
<dbReference type="Gene3D" id="3.40.50.300">
    <property type="entry name" value="P-loop containing nucleotide triphosphate hydrolases"/>
    <property type="match status" value="1"/>
</dbReference>
<protein>
    <submittedName>
        <fullName evidence="4">AAA family ATPase</fullName>
    </submittedName>
</protein>
<dbReference type="Proteomes" id="UP001373159">
    <property type="component" value="Unassembled WGS sequence"/>
</dbReference>
<reference evidence="4 5" key="1">
    <citation type="submission" date="2024-02" db="EMBL/GenBank/DDBJ databases">
        <title>Bifidobacterium honeyensis sp. nov., isolated from the comb honey.</title>
        <authorList>
            <person name="Liu W."/>
            <person name="Li Y."/>
        </authorList>
    </citation>
    <scope>NUCLEOTIDE SEQUENCE [LARGE SCALE GENOMIC DNA]</scope>
    <source>
        <strain evidence="4 5">IMAU50988</strain>
    </source>
</reference>
<accession>A0ABU8ZPU4</accession>
<evidence type="ECO:0000259" key="2">
    <source>
        <dbReference type="Pfam" id="PF13175"/>
    </source>
</evidence>